<dbReference type="EMBL" id="JBBNAE010000001">
    <property type="protein sequence ID" value="KAK9154993.1"/>
    <property type="molecule type" value="Genomic_DNA"/>
</dbReference>
<organism evidence="1 2">
    <name type="scientific">Stephania japonica</name>
    <dbReference type="NCBI Taxonomy" id="461633"/>
    <lineage>
        <taxon>Eukaryota</taxon>
        <taxon>Viridiplantae</taxon>
        <taxon>Streptophyta</taxon>
        <taxon>Embryophyta</taxon>
        <taxon>Tracheophyta</taxon>
        <taxon>Spermatophyta</taxon>
        <taxon>Magnoliopsida</taxon>
        <taxon>Ranunculales</taxon>
        <taxon>Menispermaceae</taxon>
        <taxon>Menispermoideae</taxon>
        <taxon>Cissampelideae</taxon>
        <taxon>Stephania</taxon>
    </lineage>
</organism>
<name>A0AAP0KLZ5_9MAGN</name>
<sequence length="88" mass="10540">MEIVIELAELINWQAVRFEKSVTEKNIVIWNKNMTVQQTMATMKGRREARTQICCENVRLLTDEWKTSKWDMVVPNMRNDRLQTNNRL</sequence>
<protein>
    <submittedName>
        <fullName evidence="1">Uncharacterized protein</fullName>
    </submittedName>
</protein>
<dbReference type="Proteomes" id="UP001417504">
    <property type="component" value="Unassembled WGS sequence"/>
</dbReference>
<evidence type="ECO:0000313" key="1">
    <source>
        <dbReference type="EMBL" id="KAK9154993.1"/>
    </source>
</evidence>
<reference evidence="1 2" key="1">
    <citation type="submission" date="2024-01" db="EMBL/GenBank/DDBJ databases">
        <title>Genome assemblies of Stephania.</title>
        <authorList>
            <person name="Yang L."/>
        </authorList>
    </citation>
    <scope>NUCLEOTIDE SEQUENCE [LARGE SCALE GENOMIC DNA]</scope>
    <source>
        <strain evidence="1">QJT</strain>
        <tissue evidence="1">Leaf</tissue>
    </source>
</reference>
<keyword evidence="2" id="KW-1185">Reference proteome</keyword>
<accession>A0AAP0KLZ5</accession>
<dbReference type="AlphaFoldDB" id="A0AAP0KLZ5"/>
<proteinExistence type="predicted"/>
<gene>
    <name evidence="1" type="ORF">Sjap_002473</name>
</gene>
<comment type="caution">
    <text evidence="1">The sequence shown here is derived from an EMBL/GenBank/DDBJ whole genome shotgun (WGS) entry which is preliminary data.</text>
</comment>
<evidence type="ECO:0000313" key="2">
    <source>
        <dbReference type="Proteomes" id="UP001417504"/>
    </source>
</evidence>